<feature type="transmembrane region" description="Helical" evidence="9">
    <location>
        <begin position="86"/>
        <end position="107"/>
    </location>
</feature>
<keyword evidence="7 9" id="KW-1133">Transmembrane helix</keyword>
<dbReference type="Pfam" id="PF00005">
    <property type="entry name" value="ABC_tran"/>
    <property type="match status" value="2"/>
</dbReference>
<comment type="subcellular location">
    <subcellularLocation>
        <location evidence="9">Cell membrane</location>
        <topology evidence="9">Multi-pass membrane protein</topology>
    </subcellularLocation>
    <subcellularLocation>
        <location evidence="1">Membrane</location>
        <topology evidence="1">Multi-pass membrane protein</topology>
    </subcellularLocation>
</comment>
<dbReference type="CDD" id="cd03257">
    <property type="entry name" value="ABC_NikE_OppD_transporters"/>
    <property type="match status" value="2"/>
</dbReference>
<evidence type="ECO:0000313" key="14">
    <source>
        <dbReference type="Proteomes" id="UP000249432"/>
    </source>
</evidence>
<dbReference type="GO" id="GO:0055085">
    <property type="term" value="P:transmembrane transport"/>
    <property type="evidence" value="ECO:0007669"/>
    <property type="project" value="InterPro"/>
</dbReference>
<dbReference type="GO" id="GO:0005886">
    <property type="term" value="C:plasma membrane"/>
    <property type="evidence" value="ECO:0007669"/>
    <property type="project" value="UniProtKB-SubCell"/>
</dbReference>
<dbReference type="Pfam" id="PF08352">
    <property type="entry name" value="oligo_HPY"/>
    <property type="match status" value="1"/>
</dbReference>
<organism evidence="13 14">
    <name type="scientific">Corynebacterium kroppenstedtii</name>
    <dbReference type="NCBI Taxonomy" id="161879"/>
    <lineage>
        <taxon>Bacteria</taxon>
        <taxon>Bacillati</taxon>
        <taxon>Actinomycetota</taxon>
        <taxon>Actinomycetes</taxon>
        <taxon>Mycobacteriales</taxon>
        <taxon>Corynebacteriaceae</taxon>
        <taxon>Corynebacterium</taxon>
    </lineage>
</organism>
<feature type="region of interest" description="Disordered" evidence="10">
    <location>
        <begin position="450"/>
        <end position="470"/>
    </location>
</feature>
<feature type="domain" description="ABC transporter" evidence="11">
    <location>
        <begin position="636"/>
        <end position="881"/>
    </location>
</feature>
<dbReference type="PROSITE" id="PS50893">
    <property type="entry name" value="ABC_TRANSPORTER_2"/>
    <property type="match status" value="2"/>
</dbReference>
<feature type="compositionally biased region" description="Basic and acidic residues" evidence="10">
    <location>
        <begin position="292"/>
        <end position="311"/>
    </location>
</feature>
<dbReference type="GO" id="GO:0016887">
    <property type="term" value="F:ATP hydrolysis activity"/>
    <property type="evidence" value="ECO:0007669"/>
    <property type="project" value="InterPro"/>
</dbReference>
<feature type="compositionally biased region" description="Low complexity" evidence="10">
    <location>
        <begin position="318"/>
        <end position="330"/>
    </location>
</feature>
<keyword evidence="6" id="KW-0067">ATP-binding</keyword>
<evidence type="ECO:0000259" key="12">
    <source>
        <dbReference type="PROSITE" id="PS50928"/>
    </source>
</evidence>
<feature type="compositionally biased region" description="Basic and acidic residues" evidence="10">
    <location>
        <begin position="603"/>
        <end position="625"/>
    </location>
</feature>
<protein>
    <submittedName>
        <fullName evidence="13">ABC transporter</fullName>
    </submittedName>
</protein>
<dbReference type="Pfam" id="PF00528">
    <property type="entry name" value="BPD_transp_1"/>
    <property type="match status" value="1"/>
</dbReference>
<dbReference type="RefSeq" id="WP_303734844.1">
    <property type="nucleotide sequence ID" value="NZ_QFRA01000012.1"/>
</dbReference>
<evidence type="ECO:0000256" key="6">
    <source>
        <dbReference type="ARBA" id="ARBA00022840"/>
    </source>
</evidence>
<comment type="caution">
    <text evidence="13">The sequence shown here is derived from an EMBL/GenBank/DDBJ whole genome shotgun (WGS) entry which is preliminary data.</text>
</comment>
<dbReference type="GO" id="GO:0005524">
    <property type="term" value="F:ATP binding"/>
    <property type="evidence" value="ECO:0007669"/>
    <property type="project" value="UniProtKB-KW"/>
</dbReference>
<dbReference type="Gene3D" id="1.10.3720.10">
    <property type="entry name" value="MetI-like"/>
    <property type="match status" value="1"/>
</dbReference>
<evidence type="ECO:0000256" key="4">
    <source>
        <dbReference type="ARBA" id="ARBA00022692"/>
    </source>
</evidence>
<dbReference type="InterPro" id="IPR017871">
    <property type="entry name" value="ABC_transporter-like_CS"/>
</dbReference>
<dbReference type="GO" id="GO:0015833">
    <property type="term" value="P:peptide transport"/>
    <property type="evidence" value="ECO:0007669"/>
    <property type="project" value="InterPro"/>
</dbReference>
<evidence type="ECO:0000256" key="3">
    <source>
        <dbReference type="ARBA" id="ARBA00022448"/>
    </source>
</evidence>
<dbReference type="InterPro" id="IPR013563">
    <property type="entry name" value="Oligopep_ABC_C"/>
</dbReference>
<dbReference type="InterPro" id="IPR035906">
    <property type="entry name" value="MetI-like_sf"/>
</dbReference>
<dbReference type="InterPro" id="IPR050319">
    <property type="entry name" value="ABC_transp_ATP-bind"/>
</dbReference>
<accession>A0A2W5T015</accession>
<sequence>MAGKSRRLKAVTRANHRVMFMVGAVVVSLVVLVALVSLIWTPYGPQEANPTSALQPPSWDHWMGTDRYGRDTLSRIMVGSQISLEVSVLAVAIGAGVGVPLGILAAVRGGWLDSFIMRLSDLALAFPALLLAIIAGSVVGVGTSSEMVAIGIAFIPSFARVSRAGTRQVLSQDYILAARSAGMGWLSIATRHIVRGITGLIIVQATVSVALAILAEAGLSFLGLGTPPPQASWGRMLQDSQVFLDSHAELALWPGLAIALTVLGFNLLGDGLRDILDPFSHRAMYDAPATRATDEEPERGQNSEEASRETALESPLNSSPDPAAEESSSAILRVSDLSLSTPRSADTATGERRLVDSLSFSLEPGARLGLIGESGSGKSLTALAIMGLLPDDVRPSGSIMFAGNEIVGAADSTLSQFRSVRMSMVFQEPMTALNPLMTVGKQIERACRAGTREAKRAGRNRRSSGYSRRERDAKVRDLLESVGLPGRVYYSYPFELSGGQRQRVLIAMAFANDPELLICDEPTTALDVTVQRSILMLINRLVRENNTALLFITHDLAVVANMCDNILVLKDGVPREYGPTERILQHPRDSYTAMLVQNAHVHEVSDERDAQGHDASSEHDARDEISSTPSSTDPLIQVRHVSQVFDQRQNRFGPSSAITAVDDVTLDIHRGECLGIVGESGSGKTTLLKIMAGLTRPTSGDVRVDGQAITNPHDMSLYGQVVFQDPRGSLDPTMTIGNSLAEPLRAQQHPLPRDEQRDRIVTVLEQVGLDPSAIDRFPHHFSGGQRQRISLARALTTHPQILLADEPVSALDVTVRNRVIALLDELAEDYGLTMVFLSHDLDVVRHICDTVAVMKNGRIVEKGTSDQIYRDPQHEYTKELISAARQPVPPT</sequence>
<dbReference type="InterPro" id="IPR003439">
    <property type="entry name" value="ABC_transporter-like_ATP-bd"/>
</dbReference>
<dbReference type="Gene3D" id="3.40.50.300">
    <property type="entry name" value="P-loop containing nucleotide triphosphate hydrolases"/>
    <property type="match status" value="2"/>
</dbReference>
<keyword evidence="3 9" id="KW-0813">Transport</keyword>
<keyword evidence="8 9" id="KW-0472">Membrane</keyword>
<dbReference type="PROSITE" id="PS00211">
    <property type="entry name" value="ABC_TRANSPORTER_1"/>
    <property type="match status" value="2"/>
</dbReference>
<feature type="domain" description="ABC transporter" evidence="11">
    <location>
        <begin position="332"/>
        <end position="596"/>
    </location>
</feature>
<evidence type="ECO:0000256" key="7">
    <source>
        <dbReference type="ARBA" id="ARBA00022989"/>
    </source>
</evidence>
<evidence type="ECO:0000256" key="9">
    <source>
        <dbReference type="RuleBase" id="RU363032"/>
    </source>
</evidence>
<evidence type="ECO:0000256" key="8">
    <source>
        <dbReference type="ARBA" id="ARBA00023136"/>
    </source>
</evidence>
<dbReference type="PANTHER" id="PTHR43776:SF7">
    <property type="entry name" value="D,D-DIPEPTIDE TRANSPORT ATP-BINDING PROTEIN DDPF-RELATED"/>
    <property type="match status" value="1"/>
</dbReference>
<proteinExistence type="inferred from homology"/>
<feature type="region of interest" description="Disordered" evidence="10">
    <location>
        <begin position="288"/>
        <end position="330"/>
    </location>
</feature>
<dbReference type="InterPro" id="IPR027417">
    <property type="entry name" value="P-loop_NTPase"/>
</dbReference>
<dbReference type="SUPFAM" id="SSF52540">
    <property type="entry name" value="P-loop containing nucleoside triphosphate hydrolases"/>
    <property type="match status" value="2"/>
</dbReference>
<keyword evidence="4 9" id="KW-0812">Transmembrane</keyword>
<feature type="transmembrane region" description="Helical" evidence="9">
    <location>
        <begin position="119"/>
        <end position="139"/>
    </location>
</feature>
<evidence type="ECO:0000256" key="2">
    <source>
        <dbReference type="ARBA" id="ARBA00005417"/>
    </source>
</evidence>
<comment type="similarity">
    <text evidence="9">Belongs to the binding-protein-dependent transport system permease family.</text>
</comment>
<evidence type="ECO:0000259" key="11">
    <source>
        <dbReference type="PROSITE" id="PS50893"/>
    </source>
</evidence>
<keyword evidence="5" id="KW-0547">Nucleotide-binding</keyword>
<evidence type="ECO:0000313" key="13">
    <source>
        <dbReference type="EMBL" id="PZR04825.1"/>
    </source>
</evidence>
<dbReference type="SMART" id="SM00382">
    <property type="entry name" value="AAA"/>
    <property type="match status" value="2"/>
</dbReference>
<dbReference type="Proteomes" id="UP000249432">
    <property type="component" value="Unassembled WGS sequence"/>
</dbReference>
<feature type="region of interest" description="Disordered" evidence="10">
    <location>
        <begin position="603"/>
        <end position="633"/>
    </location>
</feature>
<name>A0A2W5T015_9CORY</name>
<dbReference type="PROSITE" id="PS50928">
    <property type="entry name" value="ABC_TM1"/>
    <property type="match status" value="1"/>
</dbReference>
<dbReference type="InterPro" id="IPR003593">
    <property type="entry name" value="AAA+_ATPase"/>
</dbReference>
<comment type="similarity">
    <text evidence="2">Belongs to the ABC transporter superfamily.</text>
</comment>
<dbReference type="EMBL" id="QFRA01000012">
    <property type="protein sequence ID" value="PZR04825.1"/>
    <property type="molecule type" value="Genomic_DNA"/>
</dbReference>
<reference evidence="13 14" key="1">
    <citation type="submission" date="2017-08" db="EMBL/GenBank/DDBJ databases">
        <title>Infants hospitalized years apart are colonized by the same room-sourced microbial strains.</title>
        <authorList>
            <person name="Brooks B."/>
            <person name="Olm M.R."/>
            <person name="Firek B.A."/>
            <person name="Baker R."/>
            <person name="Thomas B.C."/>
            <person name="Morowitz M.J."/>
            <person name="Banfield J.F."/>
        </authorList>
    </citation>
    <scope>NUCLEOTIDE SEQUENCE [LARGE SCALE GENOMIC DNA]</scope>
    <source>
        <strain evidence="13">S2_003_000_R1_3</strain>
    </source>
</reference>
<dbReference type="AlphaFoldDB" id="A0A2W5T015"/>
<dbReference type="InterPro" id="IPR000515">
    <property type="entry name" value="MetI-like"/>
</dbReference>
<gene>
    <name evidence="13" type="ORF">DI525_05950</name>
</gene>
<dbReference type="CDD" id="cd06261">
    <property type="entry name" value="TM_PBP2"/>
    <property type="match status" value="1"/>
</dbReference>
<dbReference type="PANTHER" id="PTHR43776">
    <property type="entry name" value="TRANSPORT ATP-BINDING PROTEIN"/>
    <property type="match status" value="1"/>
</dbReference>
<evidence type="ECO:0000256" key="1">
    <source>
        <dbReference type="ARBA" id="ARBA00004141"/>
    </source>
</evidence>
<evidence type="ECO:0000256" key="5">
    <source>
        <dbReference type="ARBA" id="ARBA00022741"/>
    </source>
</evidence>
<dbReference type="SUPFAM" id="SSF161098">
    <property type="entry name" value="MetI-like"/>
    <property type="match status" value="1"/>
</dbReference>
<feature type="transmembrane region" description="Helical" evidence="9">
    <location>
        <begin position="20"/>
        <end position="40"/>
    </location>
</feature>
<feature type="domain" description="ABC transmembrane type-1" evidence="12">
    <location>
        <begin position="80"/>
        <end position="269"/>
    </location>
</feature>
<dbReference type="NCBIfam" id="NF008453">
    <property type="entry name" value="PRK11308.1"/>
    <property type="match status" value="2"/>
</dbReference>
<evidence type="ECO:0000256" key="10">
    <source>
        <dbReference type="SAM" id="MobiDB-lite"/>
    </source>
</evidence>